<comment type="caution">
    <text evidence="8">The sequence shown here is derived from an EMBL/GenBank/DDBJ whole genome shotgun (WGS) entry which is preliminary data.</text>
</comment>
<keyword evidence="4 6" id="KW-1015">Disulfide bond</keyword>
<feature type="disulfide bond" description="Interchain (with AhpC); in linked form" evidence="6">
    <location>
        <position position="134"/>
    </location>
</feature>
<dbReference type="Proteomes" id="UP001500751">
    <property type="component" value="Unassembled WGS sequence"/>
</dbReference>
<keyword evidence="1 6" id="KW-0575">Peroxidase</keyword>
<dbReference type="InterPro" id="IPR004675">
    <property type="entry name" value="AhpD_core"/>
</dbReference>
<dbReference type="Gene3D" id="1.20.1290.10">
    <property type="entry name" value="AhpD-like"/>
    <property type="match status" value="1"/>
</dbReference>
<evidence type="ECO:0000256" key="1">
    <source>
        <dbReference type="ARBA" id="ARBA00022559"/>
    </source>
</evidence>
<dbReference type="PANTHER" id="PTHR33930:SF7">
    <property type="entry name" value="ALKYL HYDROPEROXIDE REDUCTASE AHPD"/>
    <property type="match status" value="1"/>
</dbReference>
<name>A0ABP5GN85_9ACTN</name>
<sequence length="176" mass="18982">MGYEVLKEALPEYAKDIKLNLSSMVNTSKLSEQQLWGAILGTAIASRNARVIAELSAEAKGRLSEVAYVAAKGAAAIMAMNNVYYRGMHLLGDPEYQNLRAGLRMNLMASHGVDKLDFELWSLAVSAINGCQRCLESHEQVLVKAGASRETVQEAVKIAAIVNSVAVTLEAEESLA</sequence>
<dbReference type="InterPro" id="IPR003779">
    <property type="entry name" value="CMD-like"/>
</dbReference>
<dbReference type="NCBIfam" id="TIGR00777">
    <property type="entry name" value="ahpD"/>
    <property type="match status" value="1"/>
</dbReference>
<accession>A0ABP5GN85</accession>
<keyword evidence="3 6" id="KW-0560">Oxidoreductase</keyword>
<feature type="domain" description="Carboxymuconolactone decarboxylase-like" evidence="7">
    <location>
        <begin position="94"/>
        <end position="171"/>
    </location>
</feature>
<comment type="similarity">
    <text evidence="6">Belongs to the AhpD family.</text>
</comment>
<evidence type="ECO:0000256" key="4">
    <source>
        <dbReference type="ARBA" id="ARBA00023157"/>
    </source>
</evidence>
<dbReference type="InterPro" id="IPR004674">
    <property type="entry name" value="AhpD"/>
</dbReference>
<evidence type="ECO:0000256" key="2">
    <source>
        <dbReference type="ARBA" id="ARBA00022862"/>
    </source>
</evidence>
<feature type="disulfide bond" evidence="6">
    <location>
        <begin position="131"/>
        <end position="134"/>
    </location>
</feature>
<feature type="active site" description="Proton donor" evidence="6">
    <location>
        <position position="131"/>
    </location>
</feature>
<gene>
    <name evidence="6" type="primary">ahpD</name>
    <name evidence="8" type="ORF">GCM10009839_64150</name>
</gene>
<reference evidence="9" key="1">
    <citation type="journal article" date="2019" name="Int. J. Syst. Evol. Microbiol.">
        <title>The Global Catalogue of Microorganisms (GCM) 10K type strain sequencing project: providing services to taxonomists for standard genome sequencing and annotation.</title>
        <authorList>
            <consortium name="The Broad Institute Genomics Platform"/>
            <consortium name="The Broad Institute Genome Sequencing Center for Infectious Disease"/>
            <person name="Wu L."/>
            <person name="Ma J."/>
        </authorList>
    </citation>
    <scope>NUCLEOTIDE SEQUENCE [LARGE SCALE GENOMIC DNA]</scope>
    <source>
        <strain evidence="9">JCM 16014</strain>
    </source>
</reference>
<dbReference type="Pfam" id="PF02627">
    <property type="entry name" value="CMD"/>
    <property type="match status" value="1"/>
</dbReference>
<comment type="function">
    <text evidence="6">Antioxidant protein with alkyl hydroperoxidase activity. Required for the reduction of the AhpC active site cysteine residues and for the regeneration of the AhpC enzyme activity.</text>
</comment>
<dbReference type="EMBL" id="BAAAQN010000047">
    <property type="protein sequence ID" value="GAA2049395.1"/>
    <property type="molecule type" value="Genomic_DNA"/>
</dbReference>
<keyword evidence="2 6" id="KW-0049">Antioxidant</keyword>
<dbReference type="NCBIfam" id="TIGR00778">
    <property type="entry name" value="ahpD_dom"/>
    <property type="match status" value="1"/>
</dbReference>
<protein>
    <recommendedName>
        <fullName evidence="6">Alkyl hydroperoxide reductase AhpD</fullName>
        <ecNumber evidence="6">1.11.1.28</ecNumber>
    </recommendedName>
    <alternativeName>
        <fullName evidence="6">Alkylhydroperoxidase AhpD</fullName>
    </alternativeName>
</protein>
<evidence type="ECO:0000259" key="7">
    <source>
        <dbReference type="Pfam" id="PF02627"/>
    </source>
</evidence>
<keyword evidence="5 6" id="KW-0676">Redox-active center</keyword>
<dbReference type="SUPFAM" id="SSF69118">
    <property type="entry name" value="AhpD-like"/>
    <property type="match status" value="1"/>
</dbReference>
<evidence type="ECO:0000313" key="8">
    <source>
        <dbReference type="EMBL" id="GAA2049395.1"/>
    </source>
</evidence>
<keyword evidence="9" id="KW-1185">Reference proteome</keyword>
<proteinExistence type="inferred from homology"/>
<comment type="catalytic activity">
    <reaction evidence="6">
        <text>N(6)-[(R)-dihydrolipoyl]-L-lysyl-[lipoyl-carrier protein] + a hydroperoxide = N(6)-[(R)-lipoyl]-L-lysyl-[lipoyl-carrier protein] + an alcohol + H2O</text>
        <dbReference type="Rhea" id="RHEA:62636"/>
        <dbReference type="Rhea" id="RHEA-COMP:10502"/>
        <dbReference type="Rhea" id="RHEA-COMP:16355"/>
        <dbReference type="ChEBI" id="CHEBI:15377"/>
        <dbReference type="ChEBI" id="CHEBI:30879"/>
        <dbReference type="ChEBI" id="CHEBI:35924"/>
        <dbReference type="ChEBI" id="CHEBI:83099"/>
        <dbReference type="ChEBI" id="CHEBI:83100"/>
        <dbReference type="EC" id="1.11.1.28"/>
    </reaction>
</comment>
<dbReference type="HAMAP" id="MF_01676">
    <property type="entry name" value="AhpD"/>
    <property type="match status" value="1"/>
</dbReference>
<evidence type="ECO:0000256" key="6">
    <source>
        <dbReference type="HAMAP-Rule" id="MF_01676"/>
    </source>
</evidence>
<evidence type="ECO:0000313" key="9">
    <source>
        <dbReference type="Proteomes" id="UP001500751"/>
    </source>
</evidence>
<dbReference type="EC" id="1.11.1.28" evidence="6"/>
<dbReference type="RefSeq" id="WP_344669431.1">
    <property type="nucleotide sequence ID" value="NZ_BAAAQN010000047.1"/>
</dbReference>
<evidence type="ECO:0000256" key="5">
    <source>
        <dbReference type="ARBA" id="ARBA00023284"/>
    </source>
</evidence>
<organism evidence="8 9">
    <name type="scientific">Catenulispora yoronensis</name>
    <dbReference type="NCBI Taxonomy" id="450799"/>
    <lineage>
        <taxon>Bacteria</taxon>
        <taxon>Bacillati</taxon>
        <taxon>Actinomycetota</taxon>
        <taxon>Actinomycetes</taxon>
        <taxon>Catenulisporales</taxon>
        <taxon>Catenulisporaceae</taxon>
        <taxon>Catenulispora</taxon>
    </lineage>
</organism>
<dbReference type="InterPro" id="IPR029032">
    <property type="entry name" value="AhpD-like"/>
</dbReference>
<evidence type="ECO:0000256" key="3">
    <source>
        <dbReference type="ARBA" id="ARBA00023002"/>
    </source>
</evidence>
<feature type="active site" description="Cysteine sulfenic acid (-SOH) intermediate" evidence="6">
    <location>
        <position position="134"/>
    </location>
</feature>
<dbReference type="PANTHER" id="PTHR33930">
    <property type="entry name" value="ALKYL HYDROPEROXIDE REDUCTASE AHPD"/>
    <property type="match status" value="1"/>
</dbReference>
<comment type="subunit">
    <text evidence="6">Homotrimer.</text>
</comment>